<evidence type="ECO:0000313" key="4">
    <source>
        <dbReference type="Proteomes" id="UP000032120"/>
    </source>
</evidence>
<feature type="transmembrane region" description="Helical" evidence="2">
    <location>
        <begin position="71"/>
        <end position="89"/>
    </location>
</feature>
<keyword evidence="2" id="KW-0472">Membrane</keyword>
<feature type="transmembrane region" description="Helical" evidence="2">
    <location>
        <begin position="6"/>
        <end position="25"/>
    </location>
</feature>
<keyword evidence="4" id="KW-1185">Reference proteome</keyword>
<feature type="transmembrane region" description="Helical" evidence="2">
    <location>
        <begin position="165"/>
        <end position="193"/>
    </location>
</feature>
<protein>
    <recommendedName>
        <fullName evidence="5">Magnesium transporter NIPA</fullName>
    </recommendedName>
</protein>
<reference evidence="3 4" key="1">
    <citation type="submission" date="2015-01" db="EMBL/GenBank/DDBJ databases">
        <title>Draft genome sequence of Leucobacter komagatae strain VKM ST2845.</title>
        <authorList>
            <person name="Karlyshev A.V."/>
            <person name="Kudryashova E.B."/>
        </authorList>
    </citation>
    <scope>NUCLEOTIDE SEQUENCE [LARGE SCALE GENOMIC DNA]</scope>
    <source>
        <strain evidence="3 4">VKM ST2845</strain>
    </source>
</reference>
<name>A0A0D0IUX0_9MICO</name>
<feature type="transmembrane region" description="Helical" evidence="2">
    <location>
        <begin position="96"/>
        <end position="121"/>
    </location>
</feature>
<dbReference type="OrthoDB" id="5187629at2"/>
<evidence type="ECO:0000256" key="1">
    <source>
        <dbReference type="SAM" id="MobiDB-lite"/>
    </source>
</evidence>
<dbReference type="PANTHER" id="PTHR40761:SF1">
    <property type="entry name" value="CONSERVED INTEGRAL MEMBRANE ALANINE VALINE AND LEUCINE RICH PROTEIN-RELATED"/>
    <property type="match status" value="1"/>
</dbReference>
<feature type="transmembrane region" description="Helical" evidence="2">
    <location>
        <begin position="261"/>
        <end position="283"/>
    </location>
</feature>
<organism evidence="3 4">
    <name type="scientific">Leucobacter komagatae</name>
    <dbReference type="NCBI Taxonomy" id="55969"/>
    <lineage>
        <taxon>Bacteria</taxon>
        <taxon>Bacillati</taxon>
        <taxon>Actinomycetota</taxon>
        <taxon>Actinomycetes</taxon>
        <taxon>Micrococcales</taxon>
        <taxon>Microbacteriaceae</taxon>
        <taxon>Leucobacter</taxon>
    </lineage>
</organism>
<keyword evidence="2" id="KW-0812">Transmembrane</keyword>
<feature type="compositionally biased region" description="Polar residues" evidence="1">
    <location>
        <begin position="310"/>
        <end position="319"/>
    </location>
</feature>
<dbReference type="AlphaFoldDB" id="A0A0D0IUX0"/>
<evidence type="ECO:0000313" key="3">
    <source>
        <dbReference type="EMBL" id="KIP53388.1"/>
    </source>
</evidence>
<sequence>MTQGFVFGLAVALGGALLLAGGSEMQSRAVFEAGGRWRVFARSPRWWIGLLLLGTAVSSNFLALALAPVTVVQSVSIVALAISVAFAHVSGRARVGLAGAGAAGLCAIGIVGFVVLVGGAVADDPGGDPVADLSAVTAILAALATLGLFAVAAGASRRATQAPRWALGLGLITAPLVFGSITTVFKVLVALVLQDGVSALAAGSGPFLALATVAAGGIIANVLLQRSHHRFAAPVVVAAITIVDPLTAAVIGISVLGEVDLTPWLTAGLAAFGAFACSGVLALTKIRRAAQPPAVPPAASAGQREPRPPHSTTDSTAHL</sequence>
<gene>
    <name evidence="3" type="ORF">SD72_03995</name>
</gene>
<evidence type="ECO:0008006" key="5">
    <source>
        <dbReference type="Google" id="ProtNLM"/>
    </source>
</evidence>
<feature type="transmembrane region" description="Helical" evidence="2">
    <location>
        <begin position="231"/>
        <end position="255"/>
    </location>
</feature>
<feature type="transmembrane region" description="Helical" evidence="2">
    <location>
        <begin position="199"/>
        <end position="224"/>
    </location>
</feature>
<feature type="transmembrane region" description="Helical" evidence="2">
    <location>
        <begin position="133"/>
        <end position="153"/>
    </location>
</feature>
<keyword evidence="2" id="KW-1133">Transmembrane helix</keyword>
<feature type="region of interest" description="Disordered" evidence="1">
    <location>
        <begin position="293"/>
        <end position="319"/>
    </location>
</feature>
<feature type="transmembrane region" description="Helical" evidence="2">
    <location>
        <begin position="46"/>
        <end position="65"/>
    </location>
</feature>
<dbReference type="PANTHER" id="PTHR40761">
    <property type="entry name" value="CONSERVED INTEGRAL MEMBRANE ALANINE VALINE AND LEUCINE RICH PROTEIN-RELATED"/>
    <property type="match status" value="1"/>
</dbReference>
<accession>A0A0D0IUX0</accession>
<dbReference type="EMBL" id="JXSQ01000003">
    <property type="protein sequence ID" value="KIP53388.1"/>
    <property type="molecule type" value="Genomic_DNA"/>
</dbReference>
<evidence type="ECO:0000256" key="2">
    <source>
        <dbReference type="SAM" id="Phobius"/>
    </source>
</evidence>
<comment type="caution">
    <text evidence="3">The sequence shown here is derived from an EMBL/GenBank/DDBJ whole genome shotgun (WGS) entry which is preliminary data.</text>
</comment>
<dbReference type="Proteomes" id="UP000032120">
    <property type="component" value="Unassembled WGS sequence"/>
</dbReference>
<dbReference type="RefSeq" id="WP_042543125.1">
    <property type="nucleotide sequence ID" value="NZ_JXSQ01000003.1"/>
</dbReference>
<proteinExistence type="predicted"/>